<dbReference type="KEGG" id="vg:22974406"/>
<dbReference type="GO" id="GO:0043027">
    <property type="term" value="F:cysteine-type endopeptidase inhibitor activity involved in apoptotic process"/>
    <property type="evidence" value="ECO:0007669"/>
    <property type="project" value="TreeGrafter"/>
</dbReference>
<dbReference type="GO" id="GO:0008270">
    <property type="term" value="F:zinc ion binding"/>
    <property type="evidence" value="ECO:0007669"/>
    <property type="project" value="UniProtKB-KW"/>
</dbReference>
<keyword evidence="2 4" id="KW-0863">Zinc-finger</keyword>
<dbReference type="SUPFAM" id="SSF57924">
    <property type="entry name" value="Inhibitor of apoptosis (IAP) repeat"/>
    <property type="match status" value="2"/>
</dbReference>
<keyword evidence="7" id="KW-1185">Reference proteome</keyword>
<dbReference type="EMBL" id="KJ631622">
    <property type="protein sequence ID" value="AJD80729.1"/>
    <property type="molecule type" value="Genomic_DNA"/>
</dbReference>
<dbReference type="GO" id="GO:0090263">
    <property type="term" value="P:positive regulation of canonical Wnt signaling pathway"/>
    <property type="evidence" value="ECO:0007669"/>
    <property type="project" value="TreeGrafter"/>
</dbReference>
<evidence type="ECO:0000256" key="3">
    <source>
        <dbReference type="ARBA" id="ARBA00022833"/>
    </source>
</evidence>
<dbReference type="RefSeq" id="YP_009116952.1">
    <property type="nucleotide sequence ID" value="NC_026268.1"/>
</dbReference>
<dbReference type="OrthoDB" id="9255at10239"/>
<dbReference type="InterPro" id="IPR001370">
    <property type="entry name" value="BIR_rpt"/>
</dbReference>
<dbReference type="InterPro" id="IPR050784">
    <property type="entry name" value="IAP"/>
</dbReference>
<evidence type="ECO:0000259" key="5">
    <source>
        <dbReference type="PROSITE" id="PS50089"/>
    </source>
</evidence>
<dbReference type="PROSITE" id="PS50089">
    <property type="entry name" value="ZF_RING_2"/>
    <property type="match status" value="1"/>
</dbReference>
<dbReference type="Pfam" id="PF00653">
    <property type="entry name" value="BIR"/>
    <property type="match status" value="2"/>
</dbReference>
<dbReference type="InterPro" id="IPR001841">
    <property type="entry name" value="Znf_RING"/>
</dbReference>
<dbReference type="FunFam" id="1.10.1170.10:FF:000002">
    <property type="entry name" value="Baculoviral IAP repeat containing 7"/>
    <property type="match status" value="1"/>
</dbReference>
<dbReference type="Gene3D" id="3.30.40.10">
    <property type="entry name" value="Zinc/RING finger domain, C3HC4 (zinc finger)"/>
    <property type="match status" value="1"/>
</dbReference>
<organism evidence="6 7">
    <name type="scientific">Pseudoplusia includens SNPV IE</name>
    <dbReference type="NCBI Taxonomy" id="1592335"/>
    <lineage>
        <taxon>Viruses</taxon>
        <taxon>Viruses incertae sedis</taxon>
        <taxon>Naldaviricetes</taxon>
        <taxon>Lefavirales</taxon>
        <taxon>Baculoviridae</taxon>
        <taxon>Alphabaculovirus</taxon>
        <taxon>Alphabaculovirus chrincludentis</taxon>
        <taxon>Alphabaculovirus alterchrincludentis</taxon>
    </lineage>
</organism>
<dbReference type="SMART" id="SM00238">
    <property type="entry name" value="BIR"/>
    <property type="match status" value="2"/>
</dbReference>
<dbReference type="GO" id="GO:0031398">
    <property type="term" value="P:positive regulation of protein ubiquitination"/>
    <property type="evidence" value="ECO:0007669"/>
    <property type="project" value="TreeGrafter"/>
</dbReference>
<dbReference type="InterPro" id="IPR013083">
    <property type="entry name" value="Znf_RING/FYVE/PHD"/>
</dbReference>
<name>A0A0B4ZZQ7_9ABAC</name>
<dbReference type="Pfam" id="PF13920">
    <property type="entry name" value="zf-C3HC4_3"/>
    <property type="match status" value="1"/>
</dbReference>
<sequence>MENYEHSMQRFSNRLKTFDNKKWANPYVLPIELSMNGFYYLGIRDEVRCAYCKVEICQWQKDDVVDSYHRTYAPQCPFDLKKLDARQAKHDEYERENKFIFKYPNFDNVVKRINSFRNWPRNRTDYIDLAEAGFFYTGLGDRVKCFYDGCTLSDWSCDRVPWQQHAKWYPNCPYVLFVKGHDYVQQVITESCVVPMPNPSQMTQSIEPKPGIDREPSPARLLKKPLKKLLNSECKICFSKEIDACYIPCGHVVACMNCAWSVSDCPICRKPFTNVIKSILVE</sequence>
<dbReference type="GeneID" id="22974406"/>
<dbReference type="Proteomes" id="UP000203835">
    <property type="component" value="Segment"/>
</dbReference>
<dbReference type="Gene3D" id="1.10.1170.10">
    <property type="entry name" value="Inhibitor Of Apoptosis Protein (2mihbC-IAP-1), Chain A"/>
    <property type="match status" value="2"/>
</dbReference>
<evidence type="ECO:0000313" key="7">
    <source>
        <dbReference type="Proteomes" id="UP000203835"/>
    </source>
</evidence>
<dbReference type="GO" id="GO:0061630">
    <property type="term" value="F:ubiquitin protein ligase activity"/>
    <property type="evidence" value="ECO:0007669"/>
    <property type="project" value="TreeGrafter"/>
</dbReference>
<feature type="domain" description="RING-type" evidence="5">
    <location>
        <begin position="234"/>
        <end position="269"/>
    </location>
</feature>
<dbReference type="PANTHER" id="PTHR10044">
    <property type="entry name" value="INHIBITOR OF APOPTOSIS"/>
    <property type="match status" value="1"/>
</dbReference>
<evidence type="ECO:0000256" key="2">
    <source>
        <dbReference type="ARBA" id="ARBA00022771"/>
    </source>
</evidence>
<dbReference type="CDD" id="cd00022">
    <property type="entry name" value="BIR"/>
    <property type="match status" value="2"/>
</dbReference>
<reference evidence="6 7" key="2">
    <citation type="journal article" date="2015" name="BMC Genomics">
        <title>The genome sequence of Pseudoplusia includens single nucleopolyhedrovirus and an analysis of p26 gene evolution in the baculoviruses.</title>
        <authorList>
            <person name="Craveiro S.R."/>
            <person name="Inglis P.W."/>
            <person name="Togawa R.C."/>
            <person name="Grynberg P."/>
            <person name="Melo F.L."/>
            <person name="Ribeiro Z.M.A."/>
            <person name="Ribeiro B.M."/>
            <person name="Bao S.N."/>
            <person name="Castro M.E.B."/>
        </authorList>
    </citation>
    <scope>NUCLEOTIDE SEQUENCE [LARGE SCALE GENOMIC DNA]</scope>
</reference>
<keyword evidence="1" id="KW-0479">Metal-binding</keyword>
<reference evidence="6 7" key="1">
    <citation type="journal article" date="2013" name="J. Invertebr. Pathol.">
        <title>Pseudoplusia includens single nucleopolyhedrovirus: genetic diversity, phylogeny and hypervariability of the pif-2 gene.</title>
        <authorList>
            <person name="Craveiro S.R."/>
            <person name="Melo F.L."/>
            <person name="Ribeiro Z.M."/>
            <person name="Ribeiro B.M."/>
            <person name="Bao S.N."/>
            <person name="Inglis P.W."/>
            <person name="Castro M.E."/>
        </authorList>
    </citation>
    <scope>NUCLEOTIDE SEQUENCE [LARGE SCALE GENOMIC DNA]</scope>
</reference>
<accession>A0A0B4ZZQ7</accession>
<gene>
    <name evidence="6" type="primary">ORF-39</name>
</gene>
<keyword evidence="3" id="KW-0862">Zinc</keyword>
<proteinExistence type="predicted"/>
<evidence type="ECO:0000313" key="6">
    <source>
        <dbReference type="EMBL" id="AJD80729.1"/>
    </source>
</evidence>
<evidence type="ECO:0000256" key="1">
    <source>
        <dbReference type="ARBA" id="ARBA00022723"/>
    </source>
</evidence>
<evidence type="ECO:0000256" key="4">
    <source>
        <dbReference type="PROSITE-ProRule" id="PRU00175"/>
    </source>
</evidence>
<protein>
    <submittedName>
        <fullName evidence="6">Inhibitor of apoptosis 3</fullName>
    </submittedName>
</protein>
<dbReference type="PANTHER" id="PTHR10044:SF139">
    <property type="entry name" value="DEATH-ASSOCIATED INHIBITOR OF APOPTOSIS 2"/>
    <property type="match status" value="1"/>
</dbReference>
<dbReference type="PROSITE" id="PS50143">
    <property type="entry name" value="BIR_REPEAT_2"/>
    <property type="match status" value="2"/>
</dbReference>
<dbReference type="GO" id="GO:0051726">
    <property type="term" value="P:regulation of cell cycle"/>
    <property type="evidence" value="ECO:0007669"/>
    <property type="project" value="TreeGrafter"/>
</dbReference>